<feature type="transmembrane region" description="Helical" evidence="1">
    <location>
        <begin position="264"/>
        <end position="287"/>
    </location>
</feature>
<dbReference type="InterPro" id="IPR018580">
    <property type="entry name" value="Uncharacterised_YfhO"/>
</dbReference>
<protein>
    <submittedName>
        <fullName evidence="2">YfhO family protein</fullName>
    </submittedName>
</protein>
<proteinExistence type="predicted"/>
<feature type="transmembrane region" description="Helical" evidence="1">
    <location>
        <begin position="218"/>
        <end position="244"/>
    </location>
</feature>
<dbReference type="EMBL" id="JABACJ020000011">
    <property type="protein sequence ID" value="MBU3876666.1"/>
    <property type="molecule type" value="Genomic_DNA"/>
</dbReference>
<evidence type="ECO:0000313" key="3">
    <source>
        <dbReference type="Proteomes" id="UP000723714"/>
    </source>
</evidence>
<feature type="transmembrane region" description="Helical" evidence="1">
    <location>
        <begin position="177"/>
        <end position="206"/>
    </location>
</feature>
<dbReference type="PANTHER" id="PTHR38454:SF1">
    <property type="entry name" value="INTEGRAL MEMBRANE PROTEIN"/>
    <property type="match status" value="1"/>
</dbReference>
<comment type="caution">
    <text evidence="2">The sequence shown here is derived from an EMBL/GenBank/DDBJ whole genome shotgun (WGS) entry which is preliminary data.</text>
</comment>
<organism evidence="2 3">
    <name type="scientific">Faecalicatena faecalis</name>
    <dbReference type="NCBI Taxonomy" id="2726362"/>
    <lineage>
        <taxon>Bacteria</taxon>
        <taxon>Bacillati</taxon>
        <taxon>Bacillota</taxon>
        <taxon>Clostridia</taxon>
        <taxon>Lachnospirales</taxon>
        <taxon>Lachnospiraceae</taxon>
        <taxon>Faecalicatena</taxon>
    </lineage>
</organism>
<sequence>MIRKKNFFPGLLAGLFIIFILLILPDGCFYGSHTDWLSQHVQLAETIRSACLEQHTLTPAFLPLGGGSNGYQFSYYGYLRPDILIGCLLPGIPMVKLMIGYMLAGYLCSVLLCYYWLTTCTPGQDEKDRIEPFAAFIGSLLFMTAACFFQTHRQIMFINYMLFLILALLAVKKRRFGLFPLILFFIYVNSFYYSISCLAVIAWYWLRQEGYSFWTNGIVLYLRSVFLSIGMAALLLLPTALVILEHRRTTEPLSLNEIFGTAEHLGGLLYSPYGMGLTIICLYLLLLGLGYKKYRMESLFLLIVSTWSFAAWILNGTLYTRSKILIPFVPLVILQCTRLLNALISEKTEPHYSKGPDWKLWPLLLLALSAPLWISDSKAGWIAADISIVTLVVILQNIKGKKAMVRIWRSVSCLLLCILPCLMFLQTMPKDSFVKKEELETTATASKMFQQADLNPLYRSENLMDVLNTCNLIQGRGVQKGSMYSSITNKDYASVFYDTFLAPIQINNSLAVLPSGNPFLLNFLGVRYLQTTMNHIPYGYKVVSTEKEGAKNGTTTVLTENRNVLPIAYVTTEIMKESEFLKLNDYDRLDAITRYTIVPDHTSDNNTVPVTDGTASTEYVSHMQKFSPAFQKTALPDTIQISKTKDGYLLDVREKTKVTFPLKEALKNKILLLNFQVVNKSRKAVVIDINGMRNKLSGASAPYPNGNDIFHYQFSDASGNGLDQLDITFSKGTYLIRHTDWHLYEEQLLSRKQYTSTAAHKTKGNEILSCTADVTDDGYFITSIPLQKGMEIIVDGKNVPILKVNQAFAGARLEKGKHDIRIIFHAPGQRAGYWISLLSLLAWLFFKRKEVLR</sequence>
<keyword evidence="1" id="KW-0472">Membrane</keyword>
<keyword evidence="1" id="KW-1133">Transmembrane helix</keyword>
<dbReference type="Pfam" id="PF09586">
    <property type="entry name" value="YfhO"/>
    <property type="match status" value="1"/>
</dbReference>
<keyword evidence="1" id="KW-0812">Transmembrane</keyword>
<reference evidence="2 3" key="1">
    <citation type="submission" date="2021-06" db="EMBL/GenBank/DDBJ databases">
        <title>Faecalicatena sp. nov. isolated from porcine feces.</title>
        <authorList>
            <person name="Oh B.S."/>
            <person name="Lee J.H."/>
        </authorList>
    </citation>
    <scope>NUCLEOTIDE SEQUENCE [LARGE SCALE GENOMIC DNA]</scope>
    <source>
        <strain evidence="2 3">AGMB00832</strain>
    </source>
</reference>
<evidence type="ECO:0000313" key="2">
    <source>
        <dbReference type="EMBL" id="MBU3876666.1"/>
    </source>
</evidence>
<dbReference type="Proteomes" id="UP000723714">
    <property type="component" value="Unassembled WGS sequence"/>
</dbReference>
<evidence type="ECO:0000256" key="1">
    <source>
        <dbReference type="SAM" id="Phobius"/>
    </source>
</evidence>
<feature type="transmembrane region" description="Helical" evidence="1">
    <location>
        <begin position="155"/>
        <end position="171"/>
    </location>
</feature>
<accession>A0ABS6D5E8</accession>
<gene>
    <name evidence="2" type="ORF">HGO97_012710</name>
</gene>
<feature type="transmembrane region" description="Helical" evidence="1">
    <location>
        <begin position="99"/>
        <end position="117"/>
    </location>
</feature>
<keyword evidence="3" id="KW-1185">Reference proteome</keyword>
<dbReference type="RefSeq" id="WP_216242210.1">
    <property type="nucleotide sequence ID" value="NZ_JABACJ020000011.1"/>
</dbReference>
<feature type="transmembrane region" description="Helical" evidence="1">
    <location>
        <begin position="299"/>
        <end position="318"/>
    </location>
</feature>
<feature type="transmembrane region" description="Helical" evidence="1">
    <location>
        <begin position="407"/>
        <end position="425"/>
    </location>
</feature>
<feature type="transmembrane region" description="Helical" evidence="1">
    <location>
        <begin position="7"/>
        <end position="24"/>
    </location>
</feature>
<name>A0ABS6D5E8_9FIRM</name>
<feature type="transmembrane region" description="Helical" evidence="1">
    <location>
        <begin position="129"/>
        <end position="148"/>
    </location>
</feature>
<dbReference type="PANTHER" id="PTHR38454">
    <property type="entry name" value="INTEGRAL MEMBRANE PROTEIN-RELATED"/>
    <property type="match status" value="1"/>
</dbReference>